<dbReference type="EMBL" id="SLZQ01000005">
    <property type="protein sequence ID" value="TCS36948.1"/>
    <property type="molecule type" value="Genomic_DNA"/>
</dbReference>
<dbReference type="RefSeq" id="WP_132258666.1">
    <property type="nucleotide sequence ID" value="NZ_SLZQ01000005.1"/>
</dbReference>
<dbReference type="Proteomes" id="UP000295382">
    <property type="component" value="Unassembled WGS sequence"/>
</dbReference>
<accession>A0A4R3HV39</accession>
<keyword evidence="2" id="KW-0812">Transmembrane</keyword>
<dbReference type="OrthoDB" id="8779733at2"/>
<evidence type="ECO:0000313" key="3">
    <source>
        <dbReference type="EMBL" id="TCS36948.1"/>
    </source>
</evidence>
<evidence type="ECO:0000256" key="1">
    <source>
        <dbReference type="SAM" id="MobiDB-lite"/>
    </source>
</evidence>
<feature type="compositionally biased region" description="Basic and acidic residues" evidence="1">
    <location>
        <begin position="1"/>
        <end position="26"/>
    </location>
</feature>
<proteinExistence type="predicted"/>
<evidence type="ECO:0000313" key="4">
    <source>
        <dbReference type="Proteomes" id="UP000295382"/>
    </source>
</evidence>
<organism evidence="3 4">
    <name type="scientific">Paucimonas lemoignei</name>
    <name type="common">Pseudomonas lemoignei</name>
    <dbReference type="NCBI Taxonomy" id="29443"/>
    <lineage>
        <taxon>Bacteria</taxon>
        <taxon>Pseudomonadati</taxon>
        <taxon>Pseudomonadota</taxon>
        <taxon>Betaproteobacteria</taxon>
        <taxon>Burkholderiales</taxon>
        <taxon>Burkholderiaceae</taxon>
        <taxon>Paucimonas</taxon>
    </lineage>
</organism>
<keyword evidence="2" id="KW-1133">Transmembrane helix</keyword>
<dbReference type="AlphaFoldDB" id="A0A4R3HV39"/>
<comment type="caution">
    <text evidence="3">The sequence shown here is derived from an EMBL/GenBank/DDBJ whole genome shotgun (WGS) entry which is preliminary data.</text>
</comment>
<reference evidence="3 4" key="1">
    <citation type="submission" date="2019-03" db="EMBL/GenBank/DDBJ databases">
        <title>Genomic Encyclopedia of Type Strains, Phase IV (KMG-IV): sequencing the most valuable type-strain genomes for metagenomic binning, comparative biology and taxonomic classification.</title>
        <authorList>
            <person name="Goeker M."/>
        </authorList>
    </citation>
    <scope>NUCLEOTIDE SEQUENCE [LARGE SCALE GENOMIC DNA]</scope>
    <source>
        <strain evidence="3 4">DSM 7445</strain>
    </source>
</reference>
<feature type="region of interest" description="Disordered" evidence="1">
    <location>
        <begin position="1"/>
        <end position="36"/>
    </location>
</feature>
<evidence type="ECO:0000256" key="2">
    <source>
        <dbReference type="SAM" id="Phobius"/>
    </source>
</evidence>
<sequence>MQEKTDWELVDEPMRQSHWSKSEWSSHDQAQSRAQGAAGMKPLLQAMMGRWWRWKLIGAGLFAALTLIMVAMLTGVVALIAAASAVLAIGITKVRQWTRRHSSALTP</sequence>
<name>A0A4R3HV39_PAULE</name>
<protein>
    <submittedName>
        <fullName evidence="3">Uncharacterized protein</fullName>
    </submittedName>
</protein>
<keyword evidence="4" id="KW-1185">Reference proteome</keyword>
<keyword evidence="2" id="KW-0472">Membrane</keyword>
<gene>
    <name evidence="3" type="ORF">EDC30_105170</name>
</gene>
<feature type="transmembrane region" description="Helical" evidence="2">
    <location>
        <begin position="57"/>
        <end position="90"/>
    </location>
</feature>